<sequence length="378" mass="40610">MRGVDKVSSMTLDGLNTPCLLIDVETMERNIQTMAEVAKQHGVKLRPHAKTHKIPRIAQMQLDAGACGITVAKVSEAEVMASHGVQRIFIAYPLIAIAKIERAVALSRSIELILGVDSYEGAVRLSETAARLGHVLQVRLEVDTGLHRTGIPYEQAVGLAKQIHQLPHLQLTGTYTFRGPLLDGRPTLDRAAAGQEEGRVMAALAEKLRAEGIPIADVSVGSTPTSAYAAAVEGVTEIRPGTYVFHDRMQVKYGVCALEDCAGSVLVTVVSRPTADLAIIDGGSKTFATDVQPNTEPLKLTGFGQVIGFEDAVFERMTEEHGMLRLGPLAQDAGIRVGDTLRIIPNHICSTVNLHNQVILVRGDLAETVPVLARGMLE</sequence>
<dbReference type="RefSeq" id="WP_144843340.1">
    <property type="nucleotide sequence ID" value="NZ_VNJI01000003.1"/>
</dbReference>
<dbReference type="InterPro" id="IPR051466">
    <property type="entry name" value="D-amino_acid_metab_enzyme"/>
</dbReference>
<evidence type="ECO:0000256" key="2">
    <source>
        <dbReference type="ARBA" id="ARBA00023239"/>
    </source>
</evidence>
<keyword evidence="5" id="KW-1185">Reference proteome</keyword>
<comment type="caution">
    <text evidence="4">The sequence shown here is derived from an EMBL/GenBank/DDBJ whole genome shotgun (WGS) entry which is preliminary data.</text>
</comment>
<keyword evidence="2" id="KW-0456">Lyase</keyword>
<gene>
    <name evidence="4" type="ORF">FPZ49_03660</name>
</gene>
<dbReference type="InterPro" id="IPR029066">
    <property type="entry name" value="PLP-binding_barrel"/>
</dbReference>
<dbReference type="GO" id="GO:0008721">
    <property type="term" value="F:D-serine ammonia-lyase activity"/>
    <property type="evidence" value="ECO:0007669"/>
    <property type="project" value="TreeGrafter"/>
</dbReference>
<dbReference type="Gene3D" id="3.20.20.10">
    <property type="entry name" value="Alanine racemase"/>
    <property type="match status" value="1"/>
</dbReference>
<reference evidence="4 5" key="1">
    <citation type="submission" date="2019-07" db="EMBL/GenBank/DDBJ databases">
        <authorList>
            <person name="Kim J."/>
        </authorList>
    </citation>
    <scope>NUCLEOTIDE SEQUENCE [LARGE SCALE GENOMIC DNA]</scope>
    <source>
        <strain evidence="4 5">JC52</strain>
    </source>
</reference>
<evidence type="ECO:0000259" key="3">
    <source>
        <dbReference type="SMART" id="SM01119"/>
    </source>
</evidence>
<dbReference type="InterPro" id="IPR026956">
    <property type="entry name" value="D-ser_dehydrat-like_dom"/>
</dbReference>
<dbReference type="SUPFAM" id="SSF51419">
    <property type="entry name" value="PLP-binding barrel"/>
    <property type="match status" value="1"/>
</dbReference>
<dbReference type="OrthoDB" id="9788869at2"/>
<dbReference type="InterPro" id="IPR042208">
    <property type="entry name" value="D-ser_dehydrat-like_sf"/>
</dbReference>
<comment type="similarity">
    <text evidence="1">Belongs to the DSD1 family.</text>
</comment>
<dbReference type="PANTHER" id="PTHR28004:SF2">
    <property type="entry name" value="D-SERINE DEHYDRATASE"/>
    <property type="match status" value="1"/>
</dbReference>
<accession>A0A559KGY3</accession>
<evidence type="ECO:0000313" key="4">
    <source>
        <dbReference type="EMBL" id="TVY11338.1"/>
    </source>
</evidence>
<organism evidence="4 5">
    <name type="scientific">Paenibacillus cremeus</name>
    <dbReference type="NCBI Taxonomy" id="2163881"/>
    <lineage>
        <taxon>Bacteria</taxon>
        <taxon>Bacillati</taxon>
        <taxon>Bacillota</taxon>
        <taxon>Bacilli</taxon>
        <taxon>Bacillales</taxon>
        <taxon>Paenibacillaceae</taxon>
        <taxon>Paenibacillus</taxon>
    </lineage>
</organism>
<evidence type="ECO:0000313" key="5">
    <source>
        <dbReference type="Proteomes" id="UP000317036"/>
    </source>
</evidence>
<dbReference type="SMART" id="SM01119">
    <property type="entry name" value="D-ser_dehydrat"/>
    <property type="match status" value="1"/>
</dbReference>
<dbReference type="Gene3D" id="2.40.37.20">
    <property type="entry name" value="D-serine dehydratase-like domain"/>
    <property type="match status" value="1"/>
</dbReference>
<protein>
    <submittedName>
        <fullName evidence="4">Amino acid aldolase</fullName>
    </submittedName>
</protein>
<evidence type="ECO:0000256" key="1">
    <source>
        <dbReference type="ARBA" id="ARBA00005323"/>
    </source>
</evidence>
<feature type="domain" description="D-serine dehydratase-like" evidence="3">
    <location>
        <begin position="262"/>
        <end position="362"/>
    </location>
</feature>
<proteinExistence type="inferred from homology"/>
<dbReference type="Proteomes" id="UP000317036">
    <property type="component" value="Unassembled WGS sequence"/>
</dbReference>
<name>A0A559KGY3_9BACL</name>
<dbReference type="Pfam" id="PF14031">
    <property type="entry name" value="D-ser_dehydrat"/>
    <property type="match status" value="1"/>
</dbReference>
<dbReference type="InterPro" id="IPR001608">
    <property type="entry name" value="Ala_racemase_N"/>
</dbReference>
<dbReference type="EMBL" id="VNJI01000003">
    <property type="protein sequence ID" value="TVY11338.1"/>
    <property type="molecule type" value="Genomic_DNA"/>
</dbReference>
<dbReference type="Pfam" id="PF01168">
    <property type="entry name" value="Ala_racemase_N"/>
    <property type="match status" value="1"/>
</dbReference>
<dbReference type="GO" id="GO:0036088">
    <property type="term" value="P:D-serine catabolic process"/>
    <property type="evidence" value="ECO:0007669"/>
    <property type="project" value="TreeGrafter"/>
</dbReference>
<dbReference type="PANTHER" id="PTHR28004">
    <property type="entry name" value="ZGC:162816-RELATED"/>
    <property type="match status" value="1"/>
</dbReference>
<dbReference type="AlphaFoldDB" id="A0A559KGY3"/>